<gene>
    <name evidence="15" type="ORF">HNQ59_002520</name>
</gene>
<evidence type="ECO:0000256" key="13">
    <source>
        <dbReference type="SAM" id="Phobius"/>
    </source>
</evidence>
<keyword evidence="6" id="KW-0997">Cell inner membrane</keyword>
<dbReference type="GO" id="GO:0017038">
    <property type="term" value="P:protein import"/>
    <property type="evidence" value="ECO:0007669"/>
    <property type="project" value="TreeGrafter"/>
</dbReference>
<feature type="transmembrane region" description="Helical" evidence="13">
    <location>
        <begin position="124"/>
        <end position="151"/>
    </location>
</feature>
<evidence type="ECO:0000313" key="15">
    <source>
        <dbReference type="EMBL" id="MBB5019222.1"/>
    </source>
</evidence>
<sequence length="223" mass="24006">MDLSLVFKQGDGVLITVFLLLLAMSVVSWCLILGRGALLWRIRQSNRDVQQRFWQAASWQAANQLIEHSASPLAALARSARDGLAHHRKHASQSLGKTVSLDDYLVRTLRNQLAQQNGRLERGLTWLATVGSTAPFIGLFGTVWGIYHALVGIATAGQASIGTVAGPIGEALIATAAGLAAAIPAVVAYNTFVRMNRVLAQEMDGFAHDLHAHLLTEAHDGVR</sequence>
<comment type="subcellular location">
    <subcellularLocation>
        <location evidence="1">Cell inner membrane</location>
        <topology evidence="1">Multi-pass membrane protein</topology>
    </subcellularLocation>
    <subcellularLocation>
        <location evidence="12">Membrane</location>
        <topology evidence="12">Multi-pass membrane protein</topology>
    </subcellularLocation>
</comment>
<evidence type="ECO:0000256" key="11">
    <source>
        <dbReference type="ARBA" id="ARBA00024816"/>
    </source>
</evidence>
<feature type="transmembrane region" description="Helical" evidence="13">
    <location>
        <begin position="12"/>
        <end position="34"/>
    </location>
</feature>
<accession>A0A840MR16</accession>
<evidence type="ECO:0000259" key="14">
    <source>
        <dbReference type="Pfam" id="PF01618"/>
    </source>
</evidence>
<dbReference type="RefSeq" id="WP_184039699.1">
    <property type="nucleotide sequence ID" value="NZ_JACHHY010000015.1"/>
</dbReference>
<feature type="domain" description="MotA/TolQ/ExbB proton channel" evidence="14">
    <location>
        <begin position="99"/>
        <end position="204"/>
    </location>
</feature>
<evidence type="ECO:0000256" key="8">
    <source>
        <dbReference type="ARBA" id="ARBA00022927"/>
    </source>
</evidence>
<evidence type="ECO:0000256" key="1">
    <source>
        <dbReference type="ARBA" id="ARBA00004429"/>
    </source>
</evidence>
<keyword evidence="4 12" id="KW-0813">Transport</keyword>
<evidence type="ECO:0000256" key="2">
    <source>
        <dbReference type="ARBA" id="ARBA00011471"/>
    </source>
</evidence>
<dbReference type="InterPro" id="IPR002898">
    <property type="entry name" value="MotA_ExbB_proton_chnl"/>
</dbReference>
<dbReference type="InterPro" id="IPR050790">
    <property type="entry name" value="ExbB/TolQ_transport"/>
</dbReference>
<keyword evidence="5" id="KW-1003">Cell membrane</keyword>
<comment type="function">
    <text evidence="11">Involved in the TonB-dependent energy-dependent transport of various receptor-bound substrates. Protects ExbD from proteolytic degradation and functionally stabilizes TonB.</text>
</comment>
<keyword evidence="7 13" id="KW-0812">Transmembrane</keyword>
<evidence type="ECO:0000313" key="16">
    <source>
        <dbReference type="Proteomes" id="UP000575898"/>
    </source>
</evidence>
<keyword evidence="10 13" id="KW-0472">Membrane</keyword>
<organism evidence="15 16">
    <name type="scientific">Chitinivorax tropicus</name>
    <dbReference type="NCBI Taxonomy" id="714531"/>
    <lineage>
        <taxon>Bacteria</taxon>
        <taxon>Pseudomonadati</taxon>
        <taxon>Pseudomonadota</taxon>
        <taxon>Betaproteobacteria</taxon>
        <taxon>Chitinivorax</taxon>
    </lineage>
</organism>
<evidence type="ECO:0000256" key="3">
    <source>
        <dbReference type="ARBA" id="ARBA00022093"/>
    </source>
</evidence>
<dbReference type="Pfam" id="PF01618">
    <property type="entry name" value="MotA_ExbB"/>
    <property type="match status" value="1"/>
</dbReference>
<evidence type="ECO:0000256" key="4">
    <source>
        <dbReference type="ARBA" id="ARBA00022448"/>
    </source>
</evidence>
<comment type="similarity">
    <text evidence="12">Belongs to the exbB/tolQ family.</text>
</comment>
<evidence type="ECO:0000256" key="10">
    <source>
        <dbReference type="ARBA" id="ARBA00023136"/>
    </source>
</evidence>
<evidence type="ECO:0000256" key="9">
    <source>
        <dbReference type="ARBA" id="ARBA00022989"/>
    </source>
</evidence>
<evidence type="ECO:0000256" key="12">
    <source>
        <dbReference type="RuleBase" id="RU004057"/>
    </source>
</evidence>
<comment type="subunit">
    <text evidence="2">The accessory proteins ExbB and ExbD seem to form a complex with TonB.</text>
</comment>
<keyword evidence="8 12" id="KW-0653">Protein transport</keyword>
<dbReference type="PANTHER" id="PTHR30625">
    <property type="entry name" value="PROTEIN TOLQ"/>
    <property type="match status" value="1"/>
</dbReference>
<keyword evidence="16" id="KW-1185">Reference proteome</keyword>
<keyword evidence="9 13" id="KW-1133">Transmembrane helix</keyword>
<evidence type="ECO:0000256" key="6">
    <source>
        <dbReference type="ARBA" id="ARBA00022519"/>
    </source>
</evidence>
<protein>
    <recommendedName>
        <fullName evidence="3">Biopolymer transport protein ExbB</fullName>
    </recommendedName>
</protein>
<evidence type="ECO:0000256" key="7">
    <source>
        <dbReference type="ARBA" id="ARBA00022692"/>
    </source>
</evidence>
<proteinExistence type="inferred from homology"/>
<dbReference type="AlphaFoldDB" id="A0A840MR16"/>
<dbReference type="PANTHER" id="PTHR30625:SF14">
    <property type="entry name" value="BIOPOLYMER TRANSPORT PROTEIN EXBB"/>
    <property type="match status" value="1"/>
</dbReference>
<reference evidence="15 16" key="1">
    <citation type="submission" date="2020-08" db="EMBL/GenBank/DDBJ databases">
        <title>Genomic Encyclopedia of Type Strains, Phase IV (KMG-IV): sequencing the most valuable type-strain genomes for metagenomic binning, comparative biology and taxonomic classification.</title>
        <authorList>
            <person name="Goeker M."/>
        </authorList>
    </citation>
    <scope>NUCLEOTIDE SEQUENCE [LARGE SCALE GENOMIC DNA]</scope>
    <source>
        <strain evidence="15 16">DSM 27165</strain>
    </source>
</reference>
<comment type="caution">
    <text evidence="15">The sequence shown here is derived from an EMBL/GenBank/DDBJ whole genome shotgun (WGS) entry which is preliminary data.</text>
</comment>
<name>A0A840MR16_9PROT</name>
<evidence type="ECO:0000256" key="5">
    <source>
        <dbReference type="ARBA" id="ARBA00022475"/>
    </source>
</evidence>
<feature type="transmembrane region" description="Helical" evidence="13">
    <location>
        <begin position="171"/>
        <end position="193"/>
    </location>
</feature>
<dbReference type="GO" id="GO:0005886">
    <property type="term" value="C:plasma membrane"/>
    <property type="evidence" value="ECO:0007669"/>
    <property type="project" value="UniProtKB-SubCell"/>
</dbReference>
<dbReference type="Proteomes" id="UP000575898">
    <property type="component" value="Unassembled WGS sequence"/>
</dbReference>
<dbReference type="EMBL" id="JACHHY010000015">
    <property type="protein sequence ID" value="MBB5019222.1"/>
    <property type="molecule type" value="Genomic_DNA"/>
</dbReference>